<dbReference type="FunFam" id="3.30.160.60:FF:002343">
    <property type="entry name" value="Zinc finger protein 33A"/>
    <property type="match status" value="1"/>
</dbReference>
<dbReference type="AlphaFoldDB" id="A0A0C3GI21"/>
<keyword evidence="1" id="KW-0479">Metal-binding</keyword>
<feature type="domain" description="Zn(2)-C6 fungal-type" evidence="8">
    <location>
        <begin position="85"/>
        <end position="114"/>
    </location>
</feature>
<dbReference type="Gene3D" id="3.30.160.60">
    <property type="entry name" value="Classic Zinc Finger"/>
    <property type="match status" value="1"/>
</dbReference>
<dbReference type="InterPro" id="IPR036236">
    <property type="entry name" value="Znf_C2H2_sf"/>
</dbReference>
<dbReference type="SUPFAM" id="SSF57667">
    <property type="entry name" value="beta-beta-alpha zinc fingers"/>
    <property type="match status" value="1"/>
</dbReference>
<dbReference type="InParanoid" id="A0A0C3GI21"/>
<dbReference type="InterPro" id="IPR013087">
    <property type="entry name" value="Znf_C2H2_type"/>
</dbReference>
<dbReference type="CDD" id="cd12148">
    <property type="entry name" value="fungal_TF_MHR"/>
    <property type="match status" value="1"/>
</dbReference>
<evidence type="ECO:0000256" key="2">
    <source>
        <dbReference type="ARBA" id="ARBA00022771"/>
    </source>
</evidence>
<evidence type="ECO:0000256" key="5">
    <source>
        <dbReference type="ARBA" id="ARBA00023163"/>
    </source>
</evidence>
<dbReference type="InterPro" id="IPR036864">
    <property type="entry name" value="Zn2-C6_fun-type_DNA-bd_sf"/>
</dbReference>
<dbReference type="SMART" id="SM00066">
    <property type="entry name" value="GAL4"/>
    <property type="match status" value="1"/>
</dbReference>
<reference evidence="10 11" key="1">
    <citation type="submission" date="2014-04" db="EMBL/GenBank/DDBJ databases">
        <authorList>
            <consortium name="DOE Joint Genome Institute"/>
            <person name="Kuo A."/>
            <person name="Martino E."/>
            <person name="Perotto S."/>
            <person name="Kohler A."/>
            <person name="Nagy L.G."/>
            <person name="Floudas D."/>
            <person name="Copeland A."/>
            <person name="Barry K.W."/>
            <person name="Cichocki N."/>
            <person name="Veneault-Fourrey C."/>
            <person name="LaButti K."/>
            <person name="Lindquist E.A."/>
            <person name="Lipzen A."/>
            <person name="Lundell T."/>
            <person name="Morin E."/>
            <person name="Murat C."/>
            <person name="Sun H."/>
            <person name="Tunlid A."/>
            <person name="Henrissat B."/>
            <person name="Grigoriev I.V."/>
            <person name="Hibbett D.S."/>
            <person name="Martin F."/>
            <person name="Nordberg H.P."/>
            <person name="Cantor M.N."/>
            <person name="Hua S.X."/>
        </authorList>
    </citation>
    <scope>NUCLEOTIDE SEQUENCE [LARGE SCALE GENOMIC DNA]</scope>
    <source>
        <strain evidence="10 11">Zn</strain>
    </source>
</reference>
<sequence>MATPGRITNAQLYKCQQCDLVFSRSDHLKRHKRLHTGRVEYQCPCRAVFSRNDALVRHLRYCDKAQDIDHTTLQASKKQGRTKSACNRCAEAKLKCDSKEPCWQCKRKDVPCLYTREGYYDPYNSFRLRSSEDVSKTIPTASQQDDVFQSLTTVDDSATSMWGLMQPPALDLPVDNSTAQSNMHALGDSLVATANQAASPYSAQAQTSRVFASSHETQWMPTDFDFESVMDFTFESYPNLFQQGGVVETNMQDSVFPHVCSLDGENGRLHRDGHAMVSENPAKVDTSTASKLVNHDISKQAPPESGFPIAQLDPAEAKCLEVKALLEESLTFAKDDDALTYINRGNLVLCVGLYGKHFLPNLPDIHMPTFMLTETSPSLLLALMLVGACYSEGALPRAVIEKLAMRLLHSIGNRTHEMEMEAPPLATIQASSILSHVLVSSQNESTFKAAQINLARSISMAERARFFEATHSIDYNTLTIDTFDWSRWKVDETRRRVACRIFGQDMALCIFRKKSPSFSPLAFDVFTPCYDACWEAGSKEECLTQLQSLPKQVLVSAALKQLGSEHSDSIPTLEVSTYGMFILILSIHCLLFQTMQNNVENCSDITLGPSKDSPEDPNPLSQFHDDFSGKYITSLADVLVDQYGTATMRRMNTLLGRWYQSWEFRTIRDEARENHTFSSDPLRFFWLAKLYIVLHFYRHALEKDSEFAVPDPEAPSDRRNQAHLRIMSWLSRFQERQAHPASQTWIEHYLCQFAKPLPI</sequence>
<dbReference type="GO" id="GO:0000981">
    <property type="term" value="F:DNA-binding transcription factor activity, RNA polymerase II-specific"/>
    <property type="evidence" value="ECO:0007669"/>
    <property type="project" value="InterPro"/>
</dbReference>
<keyword evidence="5" id="KW-0804">Transcription</keyword>
<dbReference type="PROSITE" id="PS00463">
    <property type="entry name" value="ZN2_CY6_FUNGAL_1"/>
    <property type="match status" value="1"/>
</dbReference>
<keyword evidence="6" id="KW-0539">Nucleus</keyword>
<feature type="domain" description="C2H2-type" evidence="9">
    <location>
        <begin position="13"/>
        <end position="40"/>
    </location>
</feature>
<evidence type="ECO:0000256" key="6">
    <source>
        <dbReference type="ARBA" id="ARBA00023242"/>
    </source>
</evidence>
<evidence type="ECO:0000256" key="4">
    <source>
        <dbReference type="ARBA" id="ARBA00023015"/>
    </source>
</evidence>
<evidence type="ECO:0008006" key="12">
    <source>
        <dbReference type="Google" id="ProtNLM"/>
    </source>
</evidence>
<dbReference type="Proteomes" id="UP000054321">
    <property type="component" value="Unassembled WGS sequence"/>
</dbReference>
<accession>A0A0C3GI21</accession>
<evidence type="ECO:0000259" key="8">
    <source>
        <dbReference type="PROSITE" id="PS50048"/>
    </source>
</evidence>
<dbReference type="PROSITE" id="PS00028">
    <property type="entry name" value="ZINC_FINGER_C2H2_1"/>
    <property type="match status" value="1"/>
</dbReference>
<dbReference type="PROSITE" id="PS50048">
    <property type="entry name" value="ZN2_CY6_FUNGAL_2"/>
    <property type="match status" value="1"/>
</dbReference>
<dbReference type="PROSITE" id="PS50157">
    <property type="entry name" value="ZINC_FINGER_C2H2_2"/>
    <property type="match status" value="1"/>
</dbReference>
<reference evidence="11" key="2">
    <citation type="submission" date="2015-01" db="EMBL/GenBank/DDBJ databases">
        <title>Evolutionary Origins and Diversification of the Mycorrhizal Mutualists.</title>
        <authorList>
            <consortium name="DOE Joint Genome Institute"/>
            <consortium name="Mycorrhizal Genomics Consortium"/>
            <person name="Kohler A."/>
            <person name="Kuo A."/>
            <person name="Nagy L.G."/>
            <person name="Floudas D."/>
            <person name="Copeland A."/>
            <person name="Barry K.W."/>
            <person name="Cichocki N."/>
            <person name="Veneault-Fourrey C."/>
            <person name="LaButti K."/>
            <person name="Lindquist E.A."/>
            <person name="Lipzen A."/>
            <person name="Lundell T."/>
            <person name="Morin E."/>
            <person name="Murat C."/>
            <person name="Riley R."/>
            <person name="Ohm R."/>
            <person name="Sun H."/>
            <person name="Tunlid A."/>
            <person name="Henrissat B."/>
            <person name="Grigoriev I.V."/>
            <person name="Hibbett D.S."/>
            <person name="Martin F."/>
        </authorList>
    </citation>
    <scope>NUCLEOTIDE SEQUENCE [LARGE SCALE GENOMIC DNA]</scope>
    <source>
        <strain evidence="11">Zn</strain>
    </source>
</reference>
<dbReference type="PANTHER" id="PTHR47660">
    <property type="entry name" value="TRANSCRIPTION FACTOR WITH C2H2 AND ZN(2)-CYS(6) DNA BINDING DOMAIN (EUROFUNG)-RELATED-RELATED"/>
    <property type="match status" value="1"/>
</dbReference>
<keyword evidence="2 7" id="KW-0863">Zinc-finger</keyword>
<dbReference type="PANTHER" id="PTHR47660:SF2">
    <property type="entry name" value="TRANSCRIPTION FACTOR WITH C2H2 AND ZN(2)-CYS(6) DNA BINDING DOMAIN (EUROFUNG)"/>
    <property type="match status" value="1"/>
</dbReference>
<dbReference type="STRING" id="913774.A0A0C3GI21"/>
<evidence type="ECO:0000313" key="11">
    <source>
        <dbReference type="Proteomes" id="UP000054321"/>
    </source>
</evidence>
<dbReference type="Pfam" id="PF00096">
    <property type="entry name" value="zf-C2H2"/>
    <property type="match status" value="1"/>
</dbReference>
<keyword evidence="4" id="KW-0805">Transcription regulation</keyword>
<evidence type="ECO:0000313" key="10">
    <source>
        <dbReference type="EMBL" id="KIM95790.1"/>
    </source>
</evidence>
<protein>
    <recommendedName>
        <fullName evidence="12">C2H2-type domain-containing protein</fullName>
    </recommendedName>
</protein>
<dbReference type="InterPro" id="IPR001138">
    <property type="entry name" value="Zn2Cys6_DnaBD"/>
</dbReference>
<keyword evidence="11" id="KW-1185">Reference proteome</keyword>
<evidence type="ECO:0000256" key="7">
    <source>
        <dbReference type="PROSITE-ProRule" id="PRU00042"/>
    </source>
</evidence>
<dbReference type="EMBL" id="KN832886">
    <property type="protein sequence ID" value="KIM95790.1"/>
    <property type="molecule type" value="Genomic_DNA"/>
</dbReference>
<dbReference type="SUPFAM" id="SSF57701">
    <property type="entry name" value="Zn2/Cys6 DNA-binding domain"/>
    <property type="match status" value="1"/>
</dbReference>
<evidence type="ECO:0000259" key="9">
    <source>
        <dbReference type="PROSITE" id="PS50157"/>
    </source>
</evidence>
<dbReference type="SMART" id="SM00355">
    <property type="entry name" value="ZnF_C2H2"/>
    <property type="match status" value="1"/>
</dbReference>
<dbReference type="Pfam" id="PF00172">
    <property type="entry name" value="Zn_clus"/>
    <property type="match status" value="1"/>
</dbReference>
<dbReference type="HOGENOM" id="CLU_028204_0_0_1"/>
<evidence type="ECO:0000256" key="1">
    <source>
        <dbReference type="ARBA" id="ARBA00022723"/>
    </source>
</evidence>
<organism evidence="10 11">
    <name type="scientific">Oidiodendron maius (strain Zn)</name>
    <dbReference type="NCBI Taxonomy" id="913774"/>
    <lineage>
        <taxon>Eukaryota</taxon>
        <taxon>Fungi</taxon>
        <taxon>Dikarya</taxon>
        <taxon>Ascomycota</taxon>
        <taxon>Pezizomycotina</taxon>
        <taxon>Leotiomycetes</taxon>
        <taxon>Leotiomycetes incertae sedis</taxon>
        <taxon>Myxotrichaceae</taxon>
        <taxon>Oidiodendron</taxon>
    </lineage>
</organism>
<evidence type="ECO:0000256" key="3">
    <source>
        <dbReference type="ARBA" id="ARBA00022833"/>
    </source>
</evidence>
<keyword evidence="3" id="KW-0862">Zinc</keyword>
<name>A0A0C3GI21_OIDMZ</name>
<dbReference type="Gene3D" id="4.10.240.10">
    <property type="entry name" value="Zn(2)-C6 fungal-type DNA-binding domain"/>
    <property type="match status" value="1"/>
</dbReference>
<dbReference type="GO" id="GO:0008270">
    <property type="term" value="F:zinc ion binding"/>
    <property type="evidence" value="ECO:0007669"/>
    <property type="project" value="UniProtKB-KW"/>
</dbReference>
<dbReference type="OrthoDB" id="654211at2759"/>
<gene>
    <name evidence="10" type="ORF">OIDMADRAFT_148811</name>
</gene>
<proteinExistence type="predicted"/>